<dbReference type="Pfam" id="PF00753">
    <property type="entry name" value="Lactamase_B"/>
    <property type="match status" value="1"/>
</dbReference>
<dbReference type="Pfam" id="PF12836">
    <property type="entry name" value="HHH_3"/>
    <property type="match status" value="1"/>
</dbReference>
<feature type="domain" description="Metallo-beta-lactamase" evidence="2">
    <location>
        <begin position="149"/>
        <end position="340"/>
    </location>
</feature>
<dbReference type="Gene3D" id="3.60.15.10">
    <property type="entry name" value="Ribonuclease Z/Hydroxyacylglutathione hydrolase-like"/>
    <property type="match status" value="1"/>
</dbReference>
<dbReference type="Proteomes" id="UP000248066">
    <property type="component" value="Unassembled WGS sequence"/>
</dbReference>
<keyword evidence="3" id="KW-0378">Hydrolase</keyword>
<proteinExistence type="predicted"/>
<sequence length="477" mass="51186">MPRAQPGHFSLFCHILMLNSASASRVKAHVIPKESTFLYTTGWYLQEGESDLKKSKQLLVASVAAGMIALTAACGTGEENSAQLQKGSGSSDEDIESSTKEDEELEESVQSDTSEASESDDTENKDGSEVESTSVLSGELTVSFLDVGQGDATLFQTEEATILIDAGRHDRSDVVEHLESLGVEEIDVLAGTHPHADHIGQMADVISSYPVHEIWMSGGEAGSQTFERTLDAILASEAAYEEPRAGDVFEVGDLLITMVHPVNLTGDLNEDSLSMNIEYGDIHFLLTGDAEHGAEAEMLERNEPLEATILKAGHHGSSTSSTPDFVRAVMSEAAIYSAGVDNQYGHPHEEVRALFSDMDISFYGTAEHGTLTVVTDGAGYDIYTEKEVIPYDGAHSEPDDTKKVESQEASNDSPADCIDLNGASADELMEIIHIGEERALALIDQRPFDSVKSLTAISGIGDARVQDIKDQGLVCSP</sequence>
<evidence type="ECO:0000313" key="3">
    <source>
        <dbReference type="EMBL" id="PYZ98352.1"/>
    </source>
</evidence>
<dbReference type="SMART" id="SM00849">
    <property type="entry name" value="Lactamase_B"/>
    <property type="match status" value="1"/>
</dbReference>
<protein>
    <submittedName>
        <fullName evidence="3">MBL fold metallo-hydrolase</fullName>
    </submittedName>
</protein>
<evidence type="ECO:0000259" key="2">
    <source>
        <dbReference type="SMART" id="SM00849"/>
    </source>
</evidence>
<dbReference type="GO" id="GO:0016787">
    <property type="term" value="F:hydrolase activity"/>
    <property type="evidence" value="ECO:0007669"/>
    <property type="project" value="UniProtKB-KW"/>
</dbReference>
<dbReference type="InterPro" id="IPR001279">
    <property type="entry name" value="Metallo-B-lactamas"/>
</dbReference>
<dbReference type="InterPro" id="IPR036866">
    <property type="entry name" value="RibonucZ/Hydroxyglut_hydro"/>
</dbReference>
<keyword evidence="4" id="KW-1185">Reference proteome</keyword>
<feature type="region of interest" description="Disordered" evidence="1">
    <location>
        <begin position="79"/>
        <end position="134"/>
    </location>
</feature>
<feature type="compositionally biased region" description="Acidic residues" evidence="1">
    <location>
        <begin position="91"/>
        <end position="121"/>
    </location>
</feature>
<dbReference type="InterPro" id="IPR052159">
    <property type="entry name" value="Competence_DNA_uptake"/>
</dbReference>
<comment type="caution">
    <text evidence="3">The sequence shown here is derived from an EMBL/GenBank/DDBJ whole genome shotgun (WGS) entry which is preliminary data.</text>
</comment>
<dbReference type="SUPFAM" id="SSF81585">
    <property type="entry name" value="PsbU/PolX domain-like"/>
    <property type="match status" value="1"/>
</dbReference>
<dbReference type="PANTHER" id="PTHR30619:SF7">
    <property type="entry name" value="BETA-LACTAMASE DOMAIN PROTEIN"/>
    <property type="match status" value="1"/>
</dbReference>
<feature type="region of interest" description="Disordered" evidence="1">
    <location>
        <begin position="390"/>
        <end position="417"/>
    </location>
</feature>
<feature type="compositionally biased region" description="Basic and acidic residues" evidence="1">
    <location>
        <begin position="390"/>
        <end position="406"/>
    </location>
</feature>
<dbReference type="InterPro" id="IPR035681">
    <property type="entry name" value="ComA-like_MBL"/>
</dbReference>
<reference evidence="3 4" key="1">
    <citation type="submission" date="2017-10" db="EMBL/GenBank/DDBJ databases">
        <title>Bacillus sp. nov., a halophilic bacterium isolated from a Yangshapao Lake.</title>
        <authorList>
            <person name="Wang H."/>
        </authorList>
    </citation>
    <scope>NUCLEOTIDE SEQUENCE [LARGE SCALE GENOMIC DNA]</scope>
    <source>
        <strain evidence="3 4">YSP-3</strain>
    </source>
</reference>
<accession>A0A2W0HMQ1</accession>
<organism evidence="3 4">
    <name type="scientific">Alteribacter lacisalsi</name>
    <dbReference type="NCBI Taxonomy" id="2045244"/>
    <lineage>
        <taxon>Bacteria</taxon>
        <taxon>Bacillati</taxon>
        <taxon>Bacillota</taxon>
        <taxon>Bacilli</taxon>
        <taxon>Bacillales</taxon>
        <taxon>Bacillaceae</taxon>
        <taxon>Alteribacter</taxon>
    </lineage>
</organism>
<evidence type="ECO:0000313" key="4">
    <source>
        <dbReference type="Proteomes" id="UP000248066"/>
    </source>
</evidence>
<dbReference type="CDD" id="cd07731">
    <property type="entry name" value="ComA-like_MBL-fold"/>
    <property type="match status" value="1"/>
</dbReference>
<name>A0A2W0HMQ1_9BACI</name>
<gene>
    <name evidence="3" type="ORF">CR205_07075</name>
</gene>
<evidence type="ECO:0000256" key="1">
    <source>
        <dbReference type="SAM" id="MobiDB-lite"/>
    </source>
</evidence>
<dbReference type="AlphaFoldDB" id="A0A2W0HMQ1"/>
<dbReference type="SUPFAM" id="SSF56281">
    <property type="entry name" value="Metallo-hydrolase/oxidoreductase"/>
    <property type="match status" value="1"/>
</dbReference>
<dbReference type="Gene3D" id="1.10.150.320">
    <property type="entry name" value="Photosystem II 12 kDa extrinsic protein"/>
    <property type="match status" value="1"/>
</dbReference>
<dbReference type="PANTHER" id="PTHR30619">
    <property type="entry name" value="DNA INTERNALIZATION/COMPETENCE PROTEIN COMEC/REC2"/>
    <property type="match status" value="1"/>
</dbReference>
<dbReference type="EMBL" id="PDOF01000001">
    <property type="protein sequence ID" value="PYZ98352.1"/>
    <property type="molecule type" value="Genomic_DNA"/>
</dbReference>